<protein>
    <submittedName>
        <fullName evidence="1">Uncharacterized protein</fullName>
    </submittedName>
</protein>
<comment type="caution">
    <text evidence="1">The sequence shown here is derived from an EMBL/GenBank/DDBJ whole genome shotgun (WGS) entry which is preliminary data.</text>
</comment>
<accession>A0AAV5BSP5</accession>
<sequence>MRLLRAITTPFSDSETASTVAAMRDSSAIDAITWSKFWEADKAAKSSSLAMVLTAPPDPDTKLLWRGFLVEKLQRACLRNPVMVQGAGVRNPYLYVASRGLDIQGVDMVINYDFPLNSKLQLNINA</sequence>
<dbReference type="Gene3D" id="3.40.50.300">
    <property type="entry name" value="P-loop containing nucleotide triphosphate hydrolases"/>
    <property type="match status" value="1"/>
</dbReference>
<dbReference type="EMBL" id="BQKI01000002">
    <property type="protein sequence ID" value="GJM88608.1"/>
    <property type="molecule type" value="Genomic_DNA"/>
</dbReference>
<organism evidence="1 2">
    <name type="scientific">Eleusine coracana subsp. coracana</name>
    <dbReference type="NCBI Taxonomy" id="191504"/>
    <lineage>
        <taxon>Eukaryota</taxon>
        <taxon>Viridiplantae</taxon>
        <taxon>Streptophyta</taxon>
        <taxon>Embryophyta</taxon>
        <taxon>Tracheophyta</taxon>
        <taxon>Spermatophyta</taxon>
        <taxon>Magnoliopsida</taxon>
        <taxon>Liliopsida</taxon>
        <taxon>Poales</taxon>
        <taxon>Poaceae</taxon>
        <taxon>PACMAD clade</taxon>
        <taxon>Chloridoideae</taxon>
        <taxon>Cynodonteae</taxon>
        <taxon>Eleusininae</taxon>
        <taxon>Eleusine</taxon>
    </lineage>
</organism>
<reference evidence="1" key="2">
    <citation type="submission" date="2021-12" db="EMBL/GenBank/DDBJ databases">
        <title>Resequencing data analysis of finger millet.</title>
        <authorList>
            <person name="Hatakeyama M."/>
            <person name="Aluri S."/>
            <person name="Balachadran M.T."/>
            <person name="Sivarajan S.R."/>
            <person name="Poveda L."/>
            <person name="Shimizu-Inatsugi R."/>
            <person name="Schlapbach R."/>
            <person name="Sreeman S.M."/>
            <person name="Shimizu K.K."/>
        </authorList>
    </citation>
    <scope>NUCLEOTIDE SEQUENCE</scope>
</reference>
<evidence type="ECO:0000313" key="1">
    <source>
        <dbReference type="EMBL" id="GJM88608.1"/>
    </source>
</evidence>
<dbReference type="Proteomes" id="UP001054889">
    <property type="component" value="Unassembled WGS sequence"/>
</dbReference>
<keyword evidence="2" id="KW-1185">Reference proteome</keyword>
<name>A0AAV5BSP5_ELECO</name>
<gene>
    <name evidence="1" type="primary">ga04687</name>
    <name evidence="1" type="ORF">PR202_ga04687</name>
</gene>
<proteinExistence type="predicted"/>
<dbReference type="AlphaFoldDB" id="A0AAV5BSP5"/>
<dbReference type="SUPFAM" id="SSF52540">
    <property type="entry name" value="P-loop containing nucleoside triphosphate hydrolases"/>
    <property type="match status" value="1"/>
</dbReference>
<reference evidence="1" key="1">
    <citation type="journal article" date="2018" name="DNA Res.">
        <title>Multiple hybrid de novo genome assembly of finger millet, an orphan allotetraploid crop.</title>
        <authorList>
            <person name="Hatakeyama M."/>
            <person name="Aluri S."/>
            <person name="Balachadran M.T."/>
            <person name="Sivarajan S.R."/>
            <person name="Patrignani A."/>
            <person name="Gruter S."/>
            <person name="Poveda L."/>
            <person name="Shimizu-Inatsugi R."/>
            <person name="Baeten J."/>
            <person name="Francoijs K.J."/>
            <person name="Nataraja K.N."/>
            <person name="Reddy Y.A.N."/>
            <person name="Phadnis S."/>
            <person name="Ravikumar R.L."/>
            <person name="Schlapbach R."/>
            <person name="Sreeman S.M."/>
            <person name="Shimizu K.K."/>
        </authorList>
    </citation>
    <scope>NUCLEOTIDE SEQUENCE</scope>
</reference>
<evidence type="ECO:0000313" key="2">
    <source>
        <dbReference type="Proteomes" id="UP001054889"/>
    </source>
</evidence>
<dbReference type="InterPro" id="IPR027417">
    <property type="entry name" value="P-loop_NTPase"/>
</dbReference>